<evidence type="ECO:0000256" key="22">
    <source>
        <dbReference type="ARBA" id="ARBA00022989"/>
    </source>
</evidence>
<feature type="lipid moiety-binding region" description="S-palmitoyl cysteine; by host" evidence="32">
    <location>
        <position position="764"/>
    </location>
</feature>
<evidence type="ECO:0000256" key="25">
    <source>
        <dbReference type="ARBA" id="ARBA00023136"/>
    </source>
</evidence>
<reference evidence="37" key="1">
    <citation type="submission" date="2016-05" db="EMBL/GenBank/DDBJ databases">
        <title>Staged Induction of HIV-1 Glycan-Dependent Broadly Neutralizing Antibodies.</title>
        <authorList>
            <person name="Bonsignori M."/>
            <person name="Kreider E.F."/>
            <person name="Fera D."/>
            <person name="Meyerhoff R.R."/>
            <person name="Bradley T."/>
            <person name="Wiehe K."/>
            <person name="Alam S.M."/>
            <person name="Hwang K.-K."/>
            <person name="Saunders K.O."/>
            <person name="Xia S.-M."/>
            <person name="Zhang R."/>
            <person name="Gladden M."/>
            <person name="Monroe A."/>
            <person name="Pier B.W."/>
            <person name="Jette C.A."/>
            <person name="Kelsoe G."/>
            <person name="Louder M.K."/>
            <person name="Morris L."/>
            <person name="Kappes J."/>
            <person name="Wagh K."/>
            <person name="Kamanga G."/>
            <person name="Cohen M.S."/>
            <person name="Hraber P.T."/>
            <person name="Montefiori D.C."/>
            <person name="Trama A."/>
            <person name="Liao H.-X."/>
            <person name="Kepler T.B."/>
            <person name="Moody M.A."/>
            <person name="Gao F."/>
            <person name="Mascola J.R."/>
            <person name="Shaw G.M."/>
            <person name="Hahn B.H."/>
            <person name="Harrison S.C."/>
            <person name="Korber B."/>
            <person name="Haynes B.F."/>
        </authorList>
    </citation>
    <scope>NUCLEOTIDE SEQUENCE</scope>
    <source>
        <strain evidence="37">CH0848.3.d1635.10.03</strain>
    </source>
</reference>
<keyword evidence="14 32" id="KW-0812">Transmembrane</keyword>
<organism evidence="37">
    <name type="scientific">Human immunodeficiency virus type 1</name>
    <name type="common">HIV-1</name>
    <dbReference type="NCBI Taxonomy" id="11676"/>
    <lineage>
        <taxon>Viruses</taxon>
        <taxon>Riboviria</taxon>
        <taxon>Pararnavirae</taxon>
        <taxon>Artverviricota</taxon>
        <taxon>Revtraviricetes</taxon>
        <taxon>Ortervirales</taxon>
        <taxon>Retroviridae</taxon>
        <taxon>Orthoretrovirinae</taxon>
        <taxon>Lentivirus</taxon>
        <taxon>Lentivirus humimdef1</taxon>
    </lineage>
</organism>
<evidence type="ECO:0000259" key="36">
    <source>
        <dbReference type="Pfam" id="PF00517"/>
    </source>
</evidence>
<keyword evidence="29 32" id="KW-0899">Viral immunoevasion</keyword>
<evidence type="ECO:0000256" key="7">
    <source>
        <dbReference type="ARBA" id="ARBA00022506"/>
    </source>
</evidence>
<evidence type="ECO:0000256" key="20">
    <source>
        <dbReference type="ARBA" id="ARBA00022879"/>
    </source>
</evidence>
<comment type="function">
    <text evidence="32">Surface protein gp120: Attaches the virus to the host lymphoid cell by binding to the primary receptor CD4. This interaction induces a structural rearrangement creating a high affinity binding site for a chemokine coreceptor like CXCR4 and/or CCR5. Acts as a ligand for CD209/DC-SIGN and CLEC4M/DC-SIGNR, which are respectively found on dendritic cells (DCs), and on endothelial cells of liver sinusoids and lymph node sinuses. These interactions allow capture of viral particles at mucosal surfaces by these cells and subsequent transmission to permissive cells. HIV subverts the migration properties of dendritic cells to gain access to CD4+ T-cells in lymph nodes. Virus transmission to permissive T-cells occurs either in trans (without DCs infection, through viral capture and transmission), or in cis (following DCs productive infection, through the usual CD4-gp120 interaction), thereby inducing a robust infection. In trans infection, bound virions remain infectious over days and it is proposed that they are not degraded, but protected in non-lysosomal acidic organelles within the DCs close to the cell membrane thus contributing to the viral infectious potential during DCs' migration from the periphery to the lymphoid tissues. On arrival at lymphoid tissues, intact virions recycle back to DCs' cell surface allowing virus transmission to CD4+ T-cells.</text>
</comment>
<evidence type="ECO:0000256" key="4">
    <source>
        <dbReference type="ARBA" id="ARBA00004563"/>
    </source>
</evidence>
<evidence type="ECO:0000256" key="34">
    <source>
        <dbReference type="SAM" id="MobiDB-lite"/>
    </source>
</evidence>
<dbReference type="GO" id="GO:0016020">
    <property type="term" value="C:membrane"/>
    <property type="evidence" value="ECO:0007669"/>
    <property type="project" value="UniProtKB-UniRule"/>
</dbReference>
<dbReference type="GO" id="GO:0019062">
    <property type="term" value="P:virion attachment to host cell"/>
    <property type="evidence" value="ECO:0007669"/>
    <property type="project" value="UniProtKB-UniRule"/>
</dbReference>
<evidence type="ECO:0000256" key="28">
    <source>
        <dbReference type="ARBA" id="ARBA00023180"/>
    </source>
</evidence>
<dbReference type="EMBL" id="KX217924">
    <property type="protein sequence ID" value="ARM51612.1"/>
    <property type="molecule type" value="Genomic_RNA"/>
</dbReference>
<keyword evidence="16 32" id="KW-0732">Signal</keyword>
<dbReference type="SUPFAM" id="SSF56502">
    <property type="entry name" value="gp120 core"/>
    <property type="match status" value="2"/>
</dbReference>
<evidence type="ECO:0000256" key="14">
    <source>
        <dbReference type="ARBA" id="ARBA00022692"/>
    </source>
</evidence>
<keyword evidence="31 32" id="KW-1160">Virus entry into host cell</keyword>
<dbReference type="Pfam" id="PF00516">
    <property type="entry name" value="GP120"/>
    <property type="match status" value="1"/>
</dbReference>
<evidence type="ECO:0000256" key="33">
    <source>
        <dbReference type="RuleBase" id="RU363095"/>
    </source>
</evidence>
<keyword evidence="11 32" id="KW-0945">Host-virus interaction</keyword>
<comment type="function">
    <text evidence="32">Envelope glycoprotein gp160: Oligomerizes in the host endoplasmic reticulum into predominantly trimers. In a second time, gp160 transits in the host Golgi, where glycosylation is completed. The precursor is then proteolytically cleaved in the trans-Golgi and thereby activated by cellular furin or furin-like proteases to produce gp120 and gp41.</text>
</comment>
<dbReference type="Gene3D" id="2.170.40.20">
    <property type="entry name" value="Human immunodeficiency virus 1, Gp160, envelope glycoprotein"/>
    <property type="match status" value="2"/>
</dbReference>
<accession>A0A1W6ITE0</accession>
<feature type="coiled-coil region" evidence="32">
    <location>
        <begin position="633"/>
        <end position="667"/>
    </location>
</feature>
<keyword evidence="26 32" id="KW-0564">Palmitate</keyword>
<protein>
    <recommendedName>
        <fullName evidence="32">Envelope glycoprotein gp160</fullName>
    </recommendedName>
    <alternativeName>
        <fullName evidence="32">Env polyprotein</fullName>
    </alternativeName>
    <component>
        <recommendedName>
            <fullName evidence="32">Surface protein gp120</fullName>
            <shortName evidence="32">SU</shortName>
        </recommendedName>
        <alternativeName>
            <fullName evidence="32">Glycoprotein 120</fullName>
            <shortName evidence="32">gp120</shortName>
        </alternativeName>
    </component>
    <component>
        <recommendedName>
            <fullName evidence="32">Transmembrane protein gp41</fullName>
            <shortName evidence="32">TM</shortName>
        </recommendedName>
        <alternativeName>
            <fullName evidence="32">Glycoprotein 41</fullName>
            <shortName evidence="32">gp41</shortName>
        </alternativeName>
    </component>
</protein>
<feature type="disulfide bond" evidence="32">
    <location>
        <begin position="53"/>
        <end position="73"/>
    </location>
</feature>
<keyword evidence="19 32" id="KW-1043">Host membrane</keyword>
<keyword evidence="24 32" id="KW-0175">Coiled coil</keyword>
<evidence type="ECO:0000256" key="30">
    <source>
        <dbReference type="ARBA" id="ARBA00023288"/>
    </source>
</evidence>
<dbReference type="Gene3D" id="1.10.287.210">
    <property type="match status" value="1"/>
</dbReference>
<comment type="miscellaneous">
    <text evidence="32">HIV-1 lineages are divided in three main groups, M (for Major), O (for Outlier), and N (for New, or Non-M, Non-O). The vast majority of strains found worldwide belong to the group M. Group O seems to be endemic to and largely confined to Cameroon and neighboring countries in West Central Africa, where these viruses represent a small minority of HIV-1 strains. The group N is represented by a limited number of isolates from Cameroonian persons. The group M is further subdivided in 9 clades or subtypes (A to D, F to H, J and K).</text>
</comment>
<dbReference type="FunFam" id="1.10.287.210:FF:000001">
    <property type="entry name" value="Envelope glycoprotein gp160"/>
    <property type="match status" value="1"/>
</dbReference>
<keyword evidence="21 32" id="KW-1164">Virus endocytosis by host</keyword>
<dbReference type="GO" id="GO:0019064">
    <property type="term" value="P:fusion of virus membrane with host plasma membrane"/>
    <property type="evidence" value="ECO:0007669"/>
    <property type="project" value="UniProtKB-UniRule"/>
</dbReference>
<keyword evidence="22 32" id="KW-1133">Transmembrane helix</keyword>
<evidence type="ECO:0000256" key="17">
    <source>
        <dbReference type="ARBA" id="ARBA00022804"/>
    </source>
</evidence>
<evidence type="ECO:0000256" key="32">
    <source>
        <dbReference type="HAMAP-Rule" id="MF_04083"/>
    </source>
</evidence>
<evidence type="ECO:0000256" key="21">
    <source>
        <dbReference type="ARBA" id="ARBA00022890"/>
    </source>
</evidence>
<dbReference type="Pfam" id="PF00517">
    <property type="entry name" value="GP41"/>
    <property type="match status" value="1"/>
</dbReference>
<evidence type="ECO:0000256" key="19">
    <source>
        <dbReference type="ARBA" id="ARBA00022870"/>
    </source>
</evidence>
<comment type="PTM">
    <text evidence="32">Palmitoylation of the transmembrane protein and of Env polyprotein (prior to its proteolytic cleavage) is essential for their association with host cell membrane lipid rafts. Palmitoylation is therefore required for envelope trafficking to classical lipid rafts, but not for viral replication.</text>
</comment>
<keyword evidence="25 32" id="KW-0472">Membrane</keyword>
<proteinExistence type="inferred from homology"/>
<dbReference type="GO" id="GO:0044175">
    <property type="term" value="C:host cell endosome membrane"/>
    <property type="evidence" value="ECO:0007669"/>
    <property type="project" value="UniProtKB-SubCell"/>
</dbReference>
<dbReference type="GO" id="GO:0039654">
    <property type="term" value="P:fusion of virus membrane with host endosome membrane"/>
    <property type="evidence" value="ECO:0007669"/>
    <property type="project" value="UniProtKB-UniRule"/>
</dbReference>
<keyword evidence="9 32" id="KW-1032">Host cell membrane</keyword>
<keyword evidence="18 32" id="KW-0946">Virion</keyword>
<feature type="region of interest" description="CD4-binding loop" evidence="32">
    <location>
        <begin position="367"/>
        <end position="377"/>
    </location>
</feature>
<dbReference type="CDD" id="cd09909">
    <property type="entry name" value="HIV-1-like_HR1-HR2"/>
    <property type="match status" value="1"/>
</dbReference>
<comment type="domain">
    <text evidence="32">The membrane proximal external region (MPER) present in gp41 is a tryptophan-rich region recognized by the antibodies 2F5, Z13, and 4E10. MPER seems to play a role in fusion.</text>
</comment>
<feature type="region of interest" description="Fusion peptide" evidence="32">
    <location>
        <begin position="512"/>
        <end position="532"/>
    </location>
</feature>
<keyword evidence="12 32" id="KW-1162">Viral penetration into host cytoplasm</keyword>
<sequence>MRVTGILKNCPLWWIWGILGFWMLMNCNGEGKLWVTVYYGVPVWKEAKTTLFCASDAKAYVKEVHNVWATHACVPTDPSPQELFLKNVTENFNMWKNDMVDQMHEDIISLWDQSLKPCVKLTPLCVTLICSNAIVKNSTTEKMSNVTVNNITIEEMKNCSFNTTTEIRDKIKKERALFYRPDIVPLNDETNNTSKYRLINCNTSAVTQACPKVTFEPIPIHYCAPAGYAILKCNDETFNGTGPCSNVSTVQCTHGIRPVVSTQLLLNGSLAEKEIVIRSENLTNNAKIIIVHLHNPVEIVCTRPYNNTRKSVRIGPGQTFYATGDIIGDPRQAHCNISKEIWNKTLQEVGKELQKHFPNKTIRYNQSAGGDMEITTHSFNCGGEFFYCNTSNLFNSTYNDTYISPNSTNSTSIITLQCRIKQIINMWQGVGRAMYAPPIAGNITCKSNITGLLLTRDGGPNSNETETFRPAGGDMRDNWRSELYKYKVVEVQPLGIAPTGAKRRVVEREKRAVGLGALFLGFLGAAGSTMGAASITLTVQARQLLSGIVQQQSNLLRAIEAQQHMLQLTVWGIKQLQARVLALERYLKDQQLLGIWGCSGKLICTTNVPWNTSWSNKSETDIWNNMTWMQWEREISNYTGTIYKLLEDSQNQQERNEQNLLALDSWNSLWNWFSITKWLWYIKIFIMIVGGLIGLRIVFAVLSIVNRVRQGYSPLSLQTLTPNPREPDRLRGIEEEGGEQDRDKSIRLVNGFLPIVWDDLRSLCLFSYHRLRDFLLLAARVVELLGRSSLRGLQRGWEVLKYLGSLVQYWGLELKKSATSLLDTIAIAVAEGTDRIIEAIQGFCRAIRNIPRRIRQGFEASLL</sequence>
<feature type="region of interest" description="MPER; binding to GalCer" evidence="32">
    <location>
        <begin position="662"/>
        <end position="683"/>
    </location>
</feature>
<keyword evidence="30 32" id="KW-0449">Lipoprotein</keyword>
<comment type="caution">
    <text evidence="32">Lacks conserved residue(s) required for the propagation of feature annotation.</text>
</comment>
<dbReference type="InterPro" id="IPR037527">
    <property type="entry name" value="Gp160"/>
</dbReference>
<dbReference type="GO" id="GO:1903908">
    <property type="term" value="P:positive regulation of plasma membrane raft polarization"/>
    <property type="evidence" value="ECO:0007669"/>
    <property type="project" value="UniProtKB-UniRule"/>
</dbReference>
<comment type="domain">
    <text evidence="32">Some of the most genetically diverse regions of the viral genome are present in Env. They are called variable regions 1 through 5 (V1 through V5). Coreceptor usage of gp120 is determined mainly by the primary structure of the third variable region (V3) in the outer domain of gp120. The sequence of V3 determines which coreceptor, CCR5 and/or CXCR4 (corresponding to R5/macrophage, X4/T cell and R5X4/T cell and macrophage tropism), is used to trigger the fusion potential of the Env complex, and hence which cells the virus can infect. Binding to CCR5 involves a region adjacent in addition to V3.</text>
</comment>
<feature type="disulfide bond" evidence="32">
    <location>
        <begin position="223"/>
        <end position="252"/>
    </location>
</feature>
<dbReference type="FunFam" id="2.170.40.20:FF:000004">
    <property type="entry name" value="Envelope glycoprotein gp160"/>
    <property type="match status" value="1"/>
</dbReference>
<evidence type="ECO:0000256" key="26">
    <source>
        <dbReference type="ARBA" id="ARBA00023139"/>
    </source>
</evidence>
<evidence type="ECO:0000256" key="23">
    <source>
        <dbReference type="ARBA" id="ARBA00023046"/>
    </source>
</evidence>
<evidence type="ECO:0000256" key="1">
    <source>
        <dbReference type="ARBA" id="ARBA00004402"/>
    </source>
</evidence>
<comment type="subcellular location">
    <subcellularLocation>
        <location evidence="3">Host cell membrane</location>
        <topology evidence="3">Peripheral membrane protein</topology>
    </subcellularLocation>
    <subcellularLocation>
        <location evidence="1">Host cell membrane</location>
        <topology evidence="1">Single-pass type I membrane protein</topology>
    </subcellularLocation>
    <subcellularLocation>
        <location evidence="2">Host endosome membrane</location>
        <topology evidence="2">Peripheral membrane protein</topology>
    </subcellularLocation>
    <subcellularLocation>
        <location evidence="5">Host endosome membrane</location>
        <topology evidence="5">Single-pass type I membrane protein</topology>
    </subcellularLocation>
    <subcellularLocation>
        <location evidence="6">Virion membrane</location>
        <topology evidence="6">Peripheral membrane protein</topology>
    </subcellularLocation>
    <subcellularLocation>
        <location evidence="4">Virion membrane</location>
        <topology evidence="4">Single-pass type I membrane protein</topology>
    </subcellularLocation>
</comment>
<feature type="short sequence motif" description="YXXL motif; contains endocytosis signal" evidence="32">
    <location>
        <begin position="712"/>
        <end position="715"/>
    </location>
</feature>
<feature type="topological domain" description="Cytoplasmic" evidence="32">
    <location>
        <begin position="706"/>
        <end position="863"/>
    </location>
</feature>
<dbReference type="FunFam" id="2.170.40.20:FF:000003">
    <property type="entry name" value="Envelope glycoprotein gp160"/>
    <property type="match status" value="1"/>
</dbReference>
<dbReference type="GO" id="GO:0019082">
    <property type="term" value="P:viral protein processing"/>
    <property type="evidence" value="ECO:0007669"/>
    <property type="project" value="UniProtKB-UniRule"/>
</dbReference>
<comment type="PTM">
    <text evidence="32">Highly glycosylated by host. The high number of glycan on the protein is reffered to as 'glycan shield' because it contributes to hide protein sequence from adaptive immune system.</text>
</comment>
<dbReference type="InterPro" id="IPR000328">
    <property type="entry name" value="GP41-like"/>
</dbReference>
<feature type="disulfide bond" evidence="32">
    <location>
        <begin position="233"/>
        <end position="244"/>
    </location>
</feature>
<dbReference type="GO" id="GO:0052031">
    <property type="term" value="P:symbiont-mediated perturbation of host defense response"/>
    <property type="evidence" value="ECO:0007669"/>
    <property type="project" value="UniProtKB-UniRule"/>
</dbReference>
<evidence type="ECO:0000259" key="35">
    <source>
        <dbReference type="Pfam" id="PF00516"/>
    </source>
</evidence>
<dbReference type="Gene3D" id="1.20.5.490">
    <property type="entry name" value="Single helix bin"/>
    <property type="match status" value="1"/>
</dbReference>
<comment type="domain">
    <text evidence="32">The YXXL motif is involved in determining the exact site of viral release at the surface of infected mononuclear cells and promotes endocytosis. YXXL and di-leucine endocytosis motifs interact directly or indirectly with the clathrin adapter complexes, opperate independently, and their activities are not additive.</text>
</comment>
<keyword evidence="23 32" id="KW-1039">Host endosome</keyword>
<dbReference type="GO" id="GO:0055036">
    <property type="term" value="C:virion membrane"/>
    <property type="evidence" value="ECO:0007669"/>
    <property type="project" value="UniProtKB-SubCell"/>
</dbReference>
<keyword evidence="15 32" id="KW-0053">Apoptosis</keyword>
<keyword evidence="8 32" id="KW-1170">Fusion of virus membrane with host endosomal membrane</keyword>
<dbReference type="FunFam" id="1.20.5.490:FF:000001">
    <property type="entry name" value="Envelope glycoprotein gp160"/>
    <property type="match status" value="1"/>
</dbReference>
<keyword evidence="13 32" id="KW-0165">Cleavage on pair of basic residues</keyword>
<feature type="chain" id="PRO_5023418780" description="Envelope glycoprotein gp160" evidence="32">
    <location>
        <begin position="32"/>
        <end position="863"/>
    </location>
</feature>
<evidence type="ECO:0000313" key="37">
    <source>
        <dbReference type="EMBL" id="ARM51612.1"/>
    </source>
</evidence>
<evidence type="ECO:0000256" key="11">
    <source>
        <dbReference type="ARBA" id="ARBA00022581"/>
    </source>
</evidence>
<evidence type="ECO:0000256" key="6">
    <source>
        <dbReference type="ARBA" id="ARBA00004650"/>
    </source>
</evidence>
<gene>
    <name evidence="32 37" type="primary">env</name>
</gene>
<comment type="PTM">
    <text evidence="32">Specific enzymatic cleavages in vivo yield mature proteins. Envelope glycoproteins are synthesized as a inactive precursor that is heavily N-glycosylated and processed likely by host cell furin in the Golgi to yield the mature SU and TM proteins. The cleavage site between SU and TM requires the minimal sequence [KR]-X-[KR]-R. About 2 of the 9 disulfide bonds of gp41 are reduced by P4HB/PDI, following binding to CD4 receptor.</text>
</comment>
<comment type="subunit">
    <text evidence="32">The mature envelope protein (Env) consists of a homotrimer of non-covalently associated gp120-gp41 heterodimers. The resulting complex protrudes from the virus surface as a spike. There seems to be as few as 10 spikes on the average virion. Surface protein gp120 interacts with host CD4, CCR5 and CXCR4. Gp120 also interacts with the C-type lectins CD209/DC-SIGN and CLEC4M/DC-SIGNR (collectively referred to as DC-SIGN(R)). Gp120 and gp41 interact with GalCer. Gp120 interacts with host ITGA4/ITGB7 complex; on CD4+ T-cells, this interaction results in rapid activation of integrin ITGAL/LFA-1, which facilitates efficient cell-to-cell spreading of HIV-1. Gp120 interacts with cell-associated heparan sulfate; this interaction increases virus infectivity on permissive cells and may be involved in infection of CD4- cells.</text>
</comment>
<comment type="domain">
    <text evidence="32">The CD4-binding region is targeted by the antibody b12.</text>
</comment>
<keyword evidence="27 32" id="KW-1015">Disulfide bond</keyword>
<feature type="short sequence motif" description="Di-leucine internalization motif" evidence="32">
    <location>
        <begin position="862"/>
        <end position="863"/>
    </location>
</feature>
<comment type="function">
    <text evidence="32">Transmembrane protein gp41: Acts as a class I viral fusion protein. Under the current model, the protein has at least 3 conformational states: pre-fusion native state, pre-hairpin intermediate state, and post-fusion hairpin state. During fusion of viral and target intracellular membranes, the coiled coil regions (heptad repeats) assume a trimer-of-hairpins structure, positioning the fusion peptide in close proximity to the C-terminal region of the ectodomain. The formation of this structure appears to drive apposition and subsequent fusion of viral and target cell membranes. Complete fusion occurs in host cell endosomes and is dynamin-dependent, however some lipid transfer might occur at the plasma membrane. The virus undergoes clathrin-dependent internalization long before endosomal fusion, thus minimizing the surface exposure of conserved viral epitopes during fusion and reducing the efficacy of inhibitors targeting these epitopes. Membranes fusion leads to delivery of the nucleocapsid into the cytoplasm.</text>
</comment>
<keyword evidence="28 32" id="KW-0325">Glycoprotein</keyword>
<name>A0A1W6ITE0_HV1</name>
<feature type="region of interest" description="Immunosuppression" evidence="32">
    <location>
        <begin position="574"/>
        <end position="592"/>
    </location>
</feature>
<dbReference type="GO" id="GO:1903911">
    <property type="term" value="P:positive regulation of receptor clustering"/>
    <property type="evidence" value="ECO:0007669"/>
    <property type="project" value="UniProtKB-UniRule"/>
</dbReference>
<dbReference type="GO" id="GO:0020002">
    <property type="term" value="C:host cell plasma membrane"/>
    <property type="evidence" value="ECO:0007669"/>
    <property type="project" value="UniProtKB-SubCell"/>
</dbReference>
<evidence type="ECO:0000256" key="13">
    <source>
        <dbReference type="ARBA" id="ARBA00022685"/>
    </source>
</evidence>
<feature type="region of interest" description="V5" evidence="32">
    <location>
        <begin position="461"/>
        <end position="471"/>
    </location>
</feature>
<dbReference type="InterPro" id="IPR036377">
    <property type="entry name" value="Gp120_core_sf"/>
</dbReference>
<evidence type="ECO:0000256" key="15">
    <source>
        <dbReference type="ARBA" id="ARBA00022703"/>
    </source>
</evidence>
<feature type="lipid moiety-binding region" description="S-palmitoyl cysteine; by host" evidence="32">
    <location>
        <position position="844"/>
    </location>
</feature>
<comment type="domain">
    <text evidence="32 33">The 17 amino acids long immunosuppressive region is present in many retroviral envelope proteins. Synthetic peptides derived from this relatively conserved sequence inhibit immune function in vitro and in vivo.</text>
</comment>
<evidence type="ECO:0000256" key="24">
    <source>
        <dbReference type="ARBA" id="ARBA00023054"/>
    </source>
</evidence>
<evidence type="ECO:0000256" key="29">
    <source>
        <dbReference type="ARBA" id="ARBA00023280"/>
    </source>
</evidence>
<evidence type="ECO:0000256" key="27">
    <source>
        <dbReference type="ARBA" id="ARBA00023157"/>
    </source>
</evidence>
<dbReference type="SUPFAM" id="SSF58069">
    <property type="entry name" value="Virus ectodomain"/>
    <property type="match status" value="1"/>
</dbReference>
<keyword evidence="20 32" id="KW-0261">Viral envelope protein</keyword>
<dbReference type="GO" id="GO:0005198">
    <property type="term" value="F:structural molecule activity"/>
    <property type="evidence" value="ECO:0007669"/>
    <property type="project" value="UniProtKB-UniRule"/>
</dbReference>
<dbReference type="GO" id="GO:0019031">
    <property type="term" value="C:viral envelope"/>
    <property type="evidence" value="ECO:0007669"/>
    <property type="project" value="UniProtKB-KW"/>
</dbReference>
<feature type="chain" id="PRO_5023418781" description="Transmembrane protein gp41" evidence="32">
    <location>
        <begin position="512"/>
        <end position="863"/>
    </location>
</feature>
<dbReference type="HAMAP" id="MF_04083">
    <property type="entry name" value="HIV_ENV"/>
    <property type="match status" value="1"/>
</dbReference>
<evidence type="ECO:0000256" key="16">
    <source>
        <dbReference type="ARBA" id="ARBA00022729"/>
    </source>
</evidence>
<dbReference type="InterPro" id="IPR000777">
    <property type="entry name" value="HIV1_Gp120"/>
</dbReference>
<keyword evidence="7 32" id="KW-1168">Fusion of virus membrane with host membrane</keyword>
<feature type="transmembrane region" description="Helical" evidence="33">
    <location>
        <begin position="678"/>
        <end position="705"/>
    </location>
</feature>
<evidence type="ECO:0000256" key="10">
    <source>
        <dbReference type="ARBA" id="ARBA00022570"/>
    </source>
</evidence>
<keyword evidence="17 32" id="KW-1161">Viral attachment to host cell</keyword>
<feature type="domain" description="Retroviral envelope protein GP41-like" evidence="36">
    <location>
        <begin position="530"/>
        <end position="720"/>
    </location>
</feature>
<comment type="miscellaneous">
    <text evidence="32">Inhibitors targeting HIV-1 viral envelope proteins are used as antiretroviral drugs. Attachment of virions to the cell surface via non-specific interactions and CD4 binding can be blocked by inhibitors that include cyanovirin-N, cyclotriazadisulfonamide analogs, PRO 2000, TNX 355 and PRO 542. In addition, BMS 806 can block CD4-induced conformational changes. Env interactions with the coreceptor molecules can be targeted by CCR5 antagonists including SCH-D, maraviroc (UK 427857) and aplaviroc (GW 873140), and the CXCR4 antagonist AMD 070. Fusion of viral and cellular membranes can be inhibited by peptides such as enfuvirtide and tifuvirtide (T 1249). Resistance to inhibitors associated with mutations in Env are observed. Most of the time, single mutations confer only a modest reduction in drug susceptibility. Combination of several mutations is usually required to develop a high-level drug resistance.</text>
</comment>
<evidence type="ECO:0000256" key="8">
    <source>
        <dbReference type="ARBA" id="ARBA00022510"/>
    </source>
</evidence>
<evidence type="ECO:0000256" key="5">
    <source>
        <dbReference type="ARBA" id="ARBA00004578"/>
    </source>
</evidence>
<evidence type="ECO:0000256" key="12">
    <source>
        <dbReference type="ARBA" id="ARBA00022595"/>
    </source>
</evidence>
<feature type="region of interest" description="Disordered" evidence="34">
    <location>
        <begin position="719"/>
        <end position="738"/>
    </location>
</feature>
<comment type="similarity">
    <text evidence="32">Belongs to the HIV-1 env protein family.</text>
</comment>
<evidence type="ECO:0000256" key="18">
    <source>
        <dbReference type="ARBA" id="ARBA00022844"/>
    </source>
</evidence>
<comment type="subcellular location">
    <molecule>Surface protein gp120</molecule>
    <subcellularLocation>
        <location evidence="32">Virion membrane</location>
        <topology evidence="32">Peripheral membrane protein</topology>
    </subcellularLocation>
    <subcellularLocation>
        <location evidence="32">Host cell membrane</location>
        <topology evidence="32">Peripheral membrane protein</topology>
    </subcellularLocation>
    <subcellularLocation>
        <location evidence="32">Host endosome membrane</location>
        <topology evidence="32">Single-pass type I membrane protein</topology>
    </subcellularLocation>
    <text evidence="32">The surface protein is not anchored to the viral envelope, but associates with the extravirion surface through its binding to TM. It is probably concentrated at the site of budding and incorporated into the virions possibly by contacts between the cytoplasmic tail of Env and the N-terminus of Gag.</text>
</comment>
<keyword evidence="10 32" id="KW-1165">Clathrin-mediated endocytosis of virus by host</keyword>
<evidence type="ECO:0000256" key="9">
    <source>
        <dbReference type="ARBA" id="ARBA00022511"/>
    </source>
</evidence>
<feature type="site" description="Cleavage; by host furin" evidence="32">
    <location>
        <begin position="511"/>
        <end position="512"/>
    </location>
</feature>
<feature type="disulfide bond" evidence="32">
    <location>
        <begin position="598"/>
        <end position="604"/>
    </location>
</feature>
<comment type="subcellular location">
    <molecule>Transmembrane protein gp41</molecule>
    <subcellularLocation>
        <location evidence="32">Virion membrane</location>
        <topology evidence="32">Single-pass type I membrane protein</topology>
    </subcellularLocation>
    <subcellularLocation>
        <location evidence="32">Host cell membrane</location>
        <topology evidence="32">Single-pass type I membrane protein</topology>
    </subcellularLocation>
    <subcellularLocation>
        <location evidence="32">Host endosome membrane</location>
        <topology evidence="32">Single-pass type I membrane protein</topology>
    </subcellularLocation>
    <text evidence="32">It is probably concentrated at the site of budding and incorporated into the virions possibly by contacts between the cytoplasmic tail of Env and the N-terminus of Gag.</text>
</comment>
<evidence type="ECO:0000256" key="31">
    <source>
        <dbReference type="ARBA" id="ARBA00023296"/>
    </source>
</evidence>
<organismHost>
    <name type="scientific">Homo sapiens</name>
    <name type="common">Human</name>
    <dbReference type="NCBI Taxonomy" id="9606"/>
</organismHost>
<dbReference type="GO" id="GO:0075512">
    <property type="term" value="P:clathrin-dependent endocytosis of virus by host cell"/>
    <property type="evidence" value="ECO:0007669"/>
    <property type="project" value="UniProtKB-UniRule"/>
</dbReference>
<evidence type="ECO:0000256" key="2">
    <source>
        <dbReference type="ARBA" id="ARBA00004433"/>
    </source>
</evidence>
<feature type="compositionally biased region" description="Basic and acidic residues" evidence="34">
    <location>
        <begin position="725"/>
        <end position="738"/>
    </location>
</feature>
<evidence type="ECO:0000256" key="3">
    <source>
        <dbReference type="ARBA" id="ARBA00004505"/>
    </source>
</evidence>
<feature type="domain" description="Human immunodeficiency virus 1 envelope glycoprotein Gp120" evidence="35">
    <location>
        <begin position="33"/>
        <end position="511"/>
    </location>
</feature>